<dbReference type="PANTHER" id="PTHR31616">
    <property type="entry name" value="TREHALASE"/>
    <property type="match status" value="1"/>
</dbReference>
<keyword evidence="4" id="KW-1185">Reference proteome</keyword>
<dbReference type="RefSeq" id="WP_305103726.1">
    <property type="nucleotide sequence ID" value="NZ_JAUTWS010000008.1"/>
</dbReference>
<evidence type="ECO:0000313" key="3">
    <source>
        <dbReference type="EMBL" id="MDO9708865.1"/>
    </source>
</evidence>
<feature type="domain" description="GH15-like" evidence="1">
    <location>
        <begin position="231"/>
        <end position="592"/>
    </location>
</feature>
<name>A0ABT9DY82_9PROT</name>
<dbReference type="InterPro" id="IPR008928">
    <property type="entry name" value="6-hairpin_glycosidase_sf"/>
</dbReference>
<proteinExistence type="predicted"/>
<evidence type="ECO:0000313" key="4">
    <source>
        <dbReference type="Proteomes" id="UP001243009"/>
    </source>
</evidence>
<reference evidence="3 4" key="1">
    <citation type="submission" date="2023-08" db="EMBL/GenBank/DDBJ databases">
        <title>The draft genome sequence of Paracraurococcus sp. LOR1-02.</title>
        <authorList>
            <person name="Kingkaew E."/>
            <person name="Tanasupawat S."/>
        </authorList>
    </citation>
    <scope>NUCLEOTIDE SEQUENCE [LARGE SCALE GENOMIC DNA]</scope>
    <source>
        <strain evidence="3 4">LOR1-02</strain>
    </source>
</reference>
<gene>
    <name evidence="3" type="ORF">Q7A36_10980</name>
</gene>
<dbReference type="PANTHER" id="PTHR31616:SF0">
    <property type="entry name" value="GLUCAN 1,4-ALPHA-GLUCOSIDASE"/>
    <property type="match status" value="1"/>
</dbReference>
<protein>
    <submittedName>
        <fullName evidence="3">Glycoside hydrolase family 15 protein</fullName>
    </submittedName>
</protein>
<dbReference type="Pfam" id="PF19291">
    <property type="entry name" value="TREH_N"/>
    <property type="match status" value="1"/>
</dbReference>
<sequence>MGHCPWISLRMPLRIEDYALIGDGHTAALVGRDGSIDWLCLPRFDSAACFAALLGTPEHGRWRIAPAGEVLATRRRYRPGTLVLETEFETAEGVVALVDCMPLRDGAADLVRVVEGRRGRVAMAMDLVLRFDYGSLVPWVHRASDGTLLAVCGPDQVALRTPAPIHGEDCRTVAEFSVAAGDSVPFHLVWTQSHLPPGPPVDIAAAIAETEHHWRDWLAGCRVAEASPHPEMLRRSLLTLKALTYAPTGGIAAAPTTSLPEALGGGRNWDYRLCWLRDAALTLRALVGAGHLGEAEAWRRWLLRTVAGTASQVQPLYGLAGERRTPEMILPWLPGYEGASPVRIGNDARGQVQHDVYGEVMDAFHAARHIGLQVDDQGRAVARAMLGHLARTWREPDEGIWEVRGPRRHFVHSKVMAWVAFDRAVRGAEEGALDGPVEAWRAERDAVHAEVCARGFDARRGCFTQSYGSDELDASLLRMPLVGFLPAEDPRIQGTVRAIEEGLTEDGLVLRYRPSAAIEGLHPEPEGAFLACTAWLGEVYVLQGRWAEAGAVFDRLVGIANDVGLLAEEYDPRARRQVGNFPQAFSHLGLVGLGMALARRPMREEAAE</sequence>
<keyword evidence="3" id="KW-0378">Hydrolase</keyword>
<dbReference type="EMBL" id="JAUTWS010000008">
    <property type="protein sequence ID" value="MDO9708865.1"/>
    <property type="molecule type" value="Genomic_DNA"/>
</dbReference>
<dbReference type="Proteomes" id="UP001243009">
    <property type="component" value="Unassembled WGS sequence"/>
</dbReference>
<comment type="caution">
    <text evidence="3">The sequence shown here is derived from an EMBL/GenBank/DDBJ whole genome shotgun (WGS) entry which is preliminary data.</text>
</comment>
<dbReference type="InterPro" id="IPR045582">
    <property type="entry name" value="Trehalase-like_N"/>
</dbReference>
<accession>A0ABT9DY82</accession>
<dbReference type="Gene3D" id="1.50.10.10">
    <property type="match status" value="1"/>
</dbReference>
<dbReference type="Pfam" id="PF00723">
    <property type="entry name" value="Glyco_hydro_15"/>
    <property type="match status" value="1"/>
</dbReference>
<dbReference type="InterPro" id="IPR011613">
    <property type="entry name" value="GH15-like"/>
</dbReference>
<dbReference type="GO" id="GO:0016787">
    <property type="term" value="F:hydrolase activity"/>
    <property type="evidence" value="ECO:0007669"/>
    <property type="project" value="UniProtKB-KW"/>
</dbReference>
<feature type="domain" description="Trehalase-like N-terminal" evidence="2">
    <location>
        <begin position="6"/>
        <end position="162"/>
    </location>
</feature>
<evidence type="ECO:0000259" key="1">
    <source>
        <dbReference type="Pfam" id="PF00723"/>
    </source>
</evidence>
<organism evidence="3 4">
    <name type="scientific">Paracraurococcus lichenis</name>
    <dbReference type="NCBI Taxonomy" id="3064888"/>
    <lineage>
        <taxon>Bacteria</taxon>
        <taxon>Pseudomonadati</taxon>
        <taxon>Pseudomonadota</taxon>
        <taxon>Alphaproteobacteria</taxon>
        <taxon>Acetobacterales</taxon>
        <taxon>Roseomonadaceae</taxon>
        <taxon>Paracraurococcus</taxon>
    </lineage>
</organism>
<dbReference type="SUPFAM" id="SSF48208">
    <property type="entry name" value="Six-hairpin glycosidases"/>
    <property type="match status" value="1"/>
</dbReference>
<evidence type="ECO:0000259" key="2">
    <source>
        <dbReference type="Pfam" id="PF19291"/>
    </source>
</evidence>
<dbReference type="InterPro" id="IPR012341">
    <property type="entry name" value="6hp_glycosidase-like_sf"/>
</dbReference>